<dbReference type="Gene3D" id="3.30.565.10">
    <property type="entry name" value="Histidine kinase-like ATPase, C-terminal domain"/>
    <property type="match status" value="1"/>
</dbReference>
<dbReference type="CDD" id="cd16917">
    <property type="entry name" value="HATPase_UhpB-NarQ-NarX-like"/>
    <property type="match status" value="1"/>
</dbReference>
<keyword evidence="12" id="KW-0732">Signal</keyword>
<dbReference type="EC" id="2.7.13.3" evidence="2"/>
<feature type="chain" id="PRO_5047463207" description="histidine kinase" evidence="12">
    <location>
        <begin position="23"/>
        <end position="644"/>
    </location>
</feature>
<dbReference type="PROSITE" id="PS50005">
    <property type="entry name" value="TPR"/>
    <property type="match status" value="4"/>
</dbReference>
<feature type="repeat" description="TPR" evidence="9">
    <location>
        <begin position="82"/>
        <end position="115"/>
    </location>
</feature>
<dbReference type="SUPFAM" id="SSF55874">
    <property type="entry name" value="ATPase domain of HSP90 chaperone/DNA topoisomerase II/histidine kinase"/>
    <property type="match status" value="1"/>
</dbReference>
<dbReference type="InterPro" id="IPR011990">
    <property type="entry name" value="TPR-like_helical_dom_sf"/>
</dbReference>
<evidence type="ECO:0000256" key="6">
    <source>
        <dbReference type="ARBA" id="ARBA00022777"/>
    </source>
</evidence>
<comment type="caution">
    <text evidence="14">The sequence shown here is derived from an EMBL/GenBank/DDBJ whole genome shotgun (WGS) entry which is preliminary data.</text>
</comment>
<feature type="coiled-coil region" evidence="10">
    <location>
        <begin position="358"/>
        <end position="396"/>
    </location>
</feature>
<keyword evidence="11" id="KW-1133">Transmembrane helix</keyword>
<sequence length="644" mass="73195">MKYSFILVASFFLLSVCGFSQANKVIDSLKLQLSEKQSDTTEVQVLNDLAYYYAFQNLDSSIVYGKQGLVKASRIGSYKGKARANLYLGNAFIHSNQYDSAHYYLNDALKIAKANEVNQSAIYSSFGMLHKAEGNYEKAIETYFAGIKYDENSNNEYGKFVKLINLANTYSKLENITKSVEYESKALDLAKNSDNDNINFAVGTLLNNIGGSYAKLENFDKSLEYFSQSLAVNLENQNRKEIARNHNNLGFIYEKKENFPRAIEHLKKALEIREEFGDEDELIETQMMLGTVYGSTKNYQLSEYHFKKALELANKIDDKSLISEVYLAMSDSYAKRNNYLNALNSFKKHARFKDSILLANSQDNINEIEIKYQTEKKDKEIVKQQLEIQKRKAQNNYMLVGLIILIVGVLTLIFIYKQHQKRKSQEILALKRESQIKTLEALIEGEENERLRIAKELHDGVNGDLSAIKYKLSALMETNTKLITEAISMIDESCKQVRAISHNLVPPSLKNFNLVEAIADYCNNLNSINPKEDIIFQHLGDDIELSQKAEVNVFRIIQELVTNSLKHAEANTINVQLSHRDNSLQITVEDDGKGFDKDAVGQNGIGLNNVQSRIDYLKADVDFESNDSGTSYIIEIDLEKLDDN</sequence>
<evidence type="ECO:0000256" key="11">
    <source>
        <dbReference type="SAM" id="Phobius"/>
    </source>
</evidence>
<keyword evidence="11" id="KW-0472">Membrane</keyword>
<dbReference type="Pfam" id="PF13181">
    <property type="entry name" value="TPR_8"/>
    <property type="match status" value="3"/>
</dbReference>
<evidence type="ECO:0000256" key="5">
    <source>
        <dbReference type="ARBA" id="ARBA00022741"/>
    </source>
</evidence>
<organism evidence="14 15">
    <name type="scientific">Hyunsoonleella rubra</name>
    <dbReference type="NCBI Taxonomy" id="1737062"/>
    <lineage>
        <taxon>Bacteria</taxon>
        <taxon>Pseudomonadati</taxon>
        <taxon>Bacteroidota</taxon>
        <taxon>Flavobacteriia</taxon>
        <taxon>Flavobacteriales</taxon>
        <taxon>Flavobacteriaceae</taxon>
    </lineage>
</organism>
<dbReference type="SUPFAM" id="SSF48452">
    <property type="entry name" value="TPR-like"/>
    <property type="match status" value="2"/>
</dbReference>
<protein>
    <recommendedName>
        <fullName evidence="2">histidine kinase</fullName>
        <ecNumber evidence="2">2.7.13.3</ecNumber>
    </recommendedName>
</protein>
<dbReference type="PANTHER" id="PTHR24421:SF10">
    <property type="entry name" value="NITRATE_NITRITE SENSOR PROTEIN NARQ"/>
    <property type="match status" value="1"/>
</dbReference>
<dbReference type="PROSITE" id="PS50109">
    <property type="entry name" value="HIS_KIN"/>
    <property type="match status" value="1"/>
</dbReference>
<dbReference type="Gene3D" id="1.20.5.1930">
    <property type="match status" value="1"/>
</dbReference>
<keyword evidence="5" id="KW-0547">Nucleotide-binding</keyword>
<comment type="catalytic activity">
    <reaction evidence="1">
        <text>ATP + protein L-histidine = ADP + protein N-phospho-L-histidine.</text>
        <dbReference type="EC" id="2.7.13.3"/>
    </reaction>
</comment>
<evidence type="ECO:0000256" key="2">
    <source>
        <dbReference type="ARBA" id="ARBA00012438"/>
    </source>
</evidence>
<dbReference type="SMART" id="SM00387">
    <property type="entry name" value="HATPase_c"/>
    <property type="match status" value="1"/>
</dbReference>
<gene>
    <name evidence="14" type="ORF">ACFSR8_10725</name>
</gene>
<accession>A0ABW5TBN5</accession>
<feature type="repeat" description="TPR" evidence="9">
    <location>
        <begin position="120"/>
        <end position="153"/>
    </location>
</feature>
<keyword evidence="15" id="KW-1185">Reference proteome</keyword>
<dbReference type="InterPro" id="IPR019734">
    <property type="entry name" value="TPR_rpt"/>
</dbReference>
<evidence type="ECO:0000256" key="1">
    <source>
        <dbReference type="ARBA" id="ARBA00000085"/>
    </source>
</evidence>
<proteinExistence type="predicted"/>
<evidence type="ECO:0000313" key="14">
    <source>
        <dbReference type="EMBL" id="MFD2726687.1"/>
    </source>
</evidence>
<keyword evidence="4" id="KW-0808">Transferase</keyword>
<dbReference type="SMART" id="SM00028">
    <property type="entry name" value="TPR"/>
    <property type="match status" value="7"/>
</dbReference>
<name>A0ABW5TBN5_9FLAO</name>
<feature type="domain" description="Histidine kinase" evidence="13">
    <location>
        <begin position="456"/>
        <end position="640"/>
    </location>
</feature>
<dbReference type="PANTHER" id="PTHR24421">
    <property type="entry name" value="NITRATE/NITRITE SENSOR PROTEIN NARX-RELATED"/>
    <property type="match status" value="1"/>
</dbReference>
<evidence type="ECO:0000256" key="4">
    <source>
        <dbReference type="ARBA" id="ARBA00022679"/>
    </source>
</evidence>
<feature type="transmembrane region" description="Helical" evidence="11">
    <location>
        <begin position="397"/>
        <end position="416"/>
    </location>
</feature>
<evidence type="ECO:0000256" key="3">
    <source>
        <dbReference type="ARBA" id="ARBA00022553"/>
    </source>
</evidence>
<keyword evidence="9" id="KW-0802">TPR repeat</keyword>
<keyword evidence="10" id="KW-0175">Coiled coil</keyword>
<dbReference type="InterPro" id="IPR003594">
    <property type="entry name" value="HATPase_dom"/>
</dbReference>
<dbReference type="InterPro" id="IPR050482">
    <property type="entry name" value="Sensor_HK_TwoCompSys"/>
</dbReference>
<keyword evidence="11" id="KW-0812">Transmembrane</keyword>
<feature type="repeat" description="TPR" evidence="9">
    <location>
        <begin position="203"/>
        <end position="236"/>
    </location>
</feature>
<dbReference type="EMBL" id="JBHULY010000024">
    <property type="protein sequence ID" value="MFD2726687.1"/>
    <property type="molecule type" value="Genomic_DNA"/>
</dbReference>
<dbReference type="Proteomes" id="UP001597476">
    <property type="component" value="Unassembled WGS sequence"/>
</dbReference>
<evidence type="ECO:0000256" key="9">
    <source>
        <dbReference type="PROSITE-ProRule" id="PRU00339"/>
    </source>
</evidence>
<dbReference type="Gene3D" id="1.25.40.10">
    <property type="entry name" value="Tetratricopeptide repeat domain"/>
    <property type="match status" value="2"/>
</dbReference>
<dbReference type="Pfam" id="PF07730">
    <property type="entry name" value="HisKA_3"/>
    <property type="match status" value="1"/>
</dbReference>
<keyword evidence="6" id="KW-0418">Kinase</keyword>
<evidence type="ECO:0000259" key="13">
    <source>
        <dbReference type="PROSITE" id="PS50109"/>
    </source>
</evidence>
<evidence type="ECO:0000256" key="10">
    <source>
        <dbReference type="SAM" id="Coils"/>
    </source>
</evidence>
<feature type="signal peptide" evidence="12">
    <location>
        <begin position="1"/>
        <end position="22"/>
    </location>
</feature>
<keyword evidence="8" id="KW-0902">Two-component regulatory system</keyword>
<dbReference type="InterPro" id="IPR005467">
    <property type="entry name" value="His_kinase_dom"/>
</dbReference>
<dbReference type="InterPro" id="IPR011712">
    <property type="entry name" value="Sig_transdc_His_kin_sub3_dim/P"/>
</dbReference>
<keyword evidence="3" id="KW-0597">Phosphoprotein</keyword>
<evidence type="ECO:0000256" key="12">
    <source>
        <dbReference type="SAM" id="SignalP"/>
    </source>
</evidence>
<feature type="coiled-coil region" evidence="10">
    <location>
        <begin position="429"/>
        <end position="456"/>
    </location>
</feature>
<dbReference type="InterPro" id="IPR036890">
    <property type="entry name" value="HATPase_C_sf"/>
</dbReference>
<dbReference type="Pfam" id="PF02518">
    <property type="entry name" value="HATPase_c"/>
    <property type="match status" value="1"/>
</dbReference>
<evidence type="ECO:0000256" key="7">
    <source>
        <dbReference type="ARBA" id="ARBA00022840"/>
    </source>
</evidence>
<evidence type="ECO:0000256" key="8">
    <source>
        <dbReference type="ARBA" id="ARBA00023012"/>
    </source>
</evidence>
<keyword evidence="7" id="KW-0067">ATP-binding</keyword>
<dbReference type="RefSeq" id="WP_380291864.1">
    <property type="nucleotide sequence ID" value="NZ_JBHULY010000024.1"/>
</dbReference>
<reference evidence="15" key="1">
    <citation type="journal article" date="2019" name="Int. J. Syst. Evol. Microbiol.">
        <title>The Global Catalogue of Microorganisms (GCM) 10K type strain sequencing project: providing services to taxonomists for standard genome sequencing and annotation.</title>
        <authorList>
            <consortium name="The Broad Institute Genomics Platform"/>
            <consortium name="The Broad Institute Genome Sequencing Center for Infectious Disease"/>
            <person name="Wu L."/>
            <person name="Ma J."/>
        </authorList>
    </citation>
    <scope>NUCLEOTIDE SEQUENCE [LARGE SCALE GENOMIC DNA]</scope>
    <source>
        <strain evidence="15">KCTC 42398</strain>
    </source>
</reference>
<dbReference type="Pfam" id="PF13424">
    <property type="entry name" value="TPR_12"/>
    <property type="match status" value="1"/>
</dbReference>
<evidence type="ECO:0000313" key="15">
    <source>
        <dbReference type="Proteomes" id="UP001597476"/>
    </source>
</evidence>
<feature type="repeat" description="TPR" evidence="9">
    <location>
        <begin position="243"/>
        <end position="276"/>
    </location>
</feature>